<comment type="pathway">
    <text evidence="2 9">Pyrimidine metabolism; UMP biosynthesis via de novo pathway.</text>
</comment>
<dbReference type="Gene3D" id="3.20.20.70">
    <property type="entry name" value="Aldolase class I"/>
    <property type="match status" value="1"/>
</dbReference>
<dbReference type="InterPro" id="IPR050074">
    <property type="entry name" value="DHO_dehydrogenase"/>
</dbReference>
<dbReference type="PANTHER" id="PTHR48109">
    <property type="entry name" value="DIHYDROOROTATE DEHYDROGENASE (QUINONE), MITOCHONDRIAL-RELATED"/>
    <property type="match status" value="1"/>
</dbReference>
<dbReference type="NCBIfam" id="NF005574">
    <property type="entry name" value="PRK07259.1"/>
    <property type="match status" value="1"/>
</dbReference>
<dbReference type="NCBIfam" id="TIGR01037">
    <property type="entry name" value="pyrD_sub1_fam"/>
    <property type="match status" value="1"/>
</dbReference>
<dbReference type="InterPro" id="IPR001295">
    <property type="entry name" value="Dihydroorotate_DH_CS"/>
</dbReference>
<comment type="cofactor">
    <cofactor evidence="9">
        <name>FMN</name>
        <dbReference type="ChEBI" id="CHEBI:58210"/>
    </cofactor>
    <text evidence="9">Binds 1 FMN per subunit.</text>
</comment>
<feature type="binding site" evidence="9">
    <location>
        <position position="218"/>
    </location>
    <ligand>
        <name>FMN</name>
        <dbReference type="ChEBI" id="CHEBI:58210"/>
    </ligand>
</feature>
<dbReference type="InterPro" id="IPR012135">
    <property type="entry name" value="Dihydroorotate_DH_1_2"/>
</dbReference>
<feature type="binding site" evidence="9">
    <location>
        <position position="192"/>
    </location>
    <ligand>
        <name>FMN</name>
        <dbReference type="ChEBI" id="CHEBI:58210"/>
    </ligand>
</feature>
<feature type="binding site" evidence="9">
    <location>
        <position position="128"/>
    </location>
    <ligand>
        <name>substrate</name>
    </ligand>
</feature>
<feature type="binding site" evidence="9">
    <location>
        <position position="128"/>
    </location>
    <ligand>
        <name>FMN</name>
        <dbReference type="ChEBI" id="CHEBI:58210"/>
    </ligand>
</feature>
<keyword evidence="4 9" id="KW-0963">Cytoplasm</keyword>
<dbReference type="RefSeq" id="WP_114641851.1">
    <property type="nucleotide sequence ID" value="NZ_JAACIO010000006.1"/>
</dbReference>
<keyword evidence="8 9" id="KW-0560">Oxidoreductase</keyword>
<organism evidence="11 12">
    <name type="scientific">Psychrilyobacter piezotolerans</name>
    <dbReference type="NCBI Taxonomy" id="2293438"/>
    <lineage>
        <taxon>Bacteria</taxon>
        <taxon>Fusobacteriati</taxon>
        <taxon>Fusobacteriota</taxon>
        <taxon>Fusobacteriia</taxon>
        <taxon>Fusobacteriales</taxon>
        <taxon>Fusobacteriaceae</taxon>
        <taxon>Psychrilyobacter</taxon>
    </lineage>
</organism>
<dbReference type="InterPro" id="IPR033888">
    <property type="entry name" value="DHOD_1B"/>
</dbReference>
<comment type="subcellular location">
    <subcellularLocation>
        <location evidence="1 9">Cytoplasm</location>
    </subcellularLocation>
</comment>
<comment type="catalytic activity">
    <reaction evidence="9">
        <text>(S)-dihydroorotate + A = orotate + AH2</text>
        <dbReference type="Rhea" id="RHEA:18073"/>
        <dbReference type="ChEBI" id="CHEBI:13193"/>
        <dbReference type="ChEBI" id="CHEBI:17499"/>
        <dbReference type="ChEBI" id="CHEBI:30839"/>
        <dbReference type="ChEBI" id="CHEBI:30864"/>
    </reaction>
</comment>
<dbReference type="PANTHER" id="PTHR48109:SF1">
    <property type="entry name" value="DIHYDROOROTATE DEHYDROGENASE (FUMARATE)"/>
    <property type="match status" value="1"/>
</dbReference>
<evidence type="ECO:0000256" key="2">
    <source>
        <dbReference type="ARBA" id="ARBA00004725"/>
    </source>
</evidence>
<feature type="binding site" evidence="9">
    <location>
        <begin position="193"/>
        <end position="194"/>
    </location>
    <ligand>
        <name>substrate</name>
    </ligand>
</feature>
<feature type="domain" description="Dihydroorotate dehydrogenase catalytic" evidence="10">
    <location>
        <begin position="5"/>
        <end position="285"/>
    </location>
</feature>
<feature type="binding site" evidence="9">
    <location>
        <begin position="70"/>
        <end position="74"/>
    </location>
    <ligand>
        <name>substrate</name>
    </ligand>
</feature>
<keyword evidence="6 9" id="KW-0288">FMN</keyword>
<keyword evidence="12" id="KW-1185">Reference proteome</keyword>
<feature type="active site" description="Nucleophile" evidence="9">
    <location>
        <position position="131"/>
    </location>
</feature>
<accession>A0ABX9KI65</accession>
<dbReference type="PIRSF" id="PIRSF000164">
    <property type="entry name" value="DHO_oxidase"/>
    <property type="match status" value="1"/>
</dbReference>
<evidence type="ECO:0000256" key="8">
    <source>
        <dbReference type="ARBA" id="ARBA00023002"/>
    </source>
</evidence>
<dbReference type="SUPFAM" id="SSF51395">
    <property type="entry name" value="FMN-linked oxidoreductases"/>
    <property type="match status" value="1"/>
</dbReference>
<dbReference type="InterPro" id="IPR049622">
    <property type="entry name" value="Dihydroorotate_DH_I"/>
</dbReference>
<dbReference type="CDD" id="cd04740">
    <property type="entry name" value="DHOD_1B_like"/>
    <property type="match status" value="1"/>
</dbReference>
<evidence type="ECO:0000313" key="11">
    <source>
        <dbReference type="EMBL" id="REI41855.1"/>
    </source>
</evidence>
<sequence length="322" mass="34663">MSNRLNINFLGKKLNNPIMTASGCFGYGLEYKDYFNPNELGAAVLKGITMEPRNGNSGTRIAETPSGMLNSVGLENPGIEEFKKIIPSIKKELHIPLVANINGKILEEYIEIAREVEQIEEIEIVELNISCPNVKDGGMAFGANPEMARLVTREVRKVLTKPMIVKLSPNVTNIVEIAKIVEEEGADGVALINTLLGMAVDIRKRKPVLGNIMGGLSGPAVKPVALRMIYQVSQAVSIPILGMGGISSTEDAIEFIMVGASAISLGTGMFANPTLPIEIKKGLEKYCKENNIDNISEIVGAAHPDGGAAYRNRLGGNYEIKS</sequence>
<protein>
    <recommendedName>
        <fullName evidence="9">Dihydroorotate dehydrogenase</fullName>
        <shortName evidence="9">DHOD</shortName>
        <shortName evidence="9">DHODase</shortName>
        <shortName evidence="9">DHOdehase</shortName>
        <ecNumber evidence="9">1.3.-.-</ecNumber>
    </recommendedName>
</protein>
<dbReference type="PROSITE" id="PS00912">
    <property type="entry name" value="DHODEHASE_2"/>
    <property type="match status" value="1"/>
</dbReference>
<feature type="binding site" evidence="9">
    <location>
        <position position="100"/>
    </location>
    <ligand>
        <name>FMN</name>
        <dbReference type="ChEBI" id="CHEBI:58210"/>
    </ligand>
</feature>
<dbReference type="InterPro" id="IPR005720">
    <property type="entry name" value="Dihydroorotate_DH_cat"/>
</dbReference>
<feature type="binding site" evidence="9">
    <location>
        <begin position="46"/>
        <end position="47"/>
    </location>
    <ligand>
        <name>FMN</name>
        <dbReference type="ChEBI" id="CHEBI:58210"/>
    </ligand>
</feature>
<dbReference type="HAMAP" id="MF_00224">
    <property type="entry name" value="DHO_dh_type1"/>
    <property type="match status" value="1"/>
</dbReference>
<evidence type="ECO:0000259" key="10">
    <source>
        <dbReference type="Pfam" id="PF01180"/>
    </source>
</evidence>
<evidence type="ECO:0000256" key="1">
    <source>
        <dbReference type="ARBA" id="ARBA00004496"/>
    </source>
</evidence>
<feature type="binding site" evidence="9">
    <location>
        <position position="166"/>
    </location>
    <ligand>
        <name>FMN</name>
        <dbReference type="ChEBI" id="CHEBI:58210"/>
    </ligand>
</feature>
<proteinExistence type="inferred from homology"/>
<comment type="function">
    <text evidence="9">Catalyzes the conversion of dihydroorotate to orotate.</text>
</comment>
<feature type="binding site" evidence="9">
    <location>
        <position position="22"/>
    </location>
    <ligand>
        <name>FMN</name>
        <dbReference type="ChEBI" id="CHEBI:58210"/>
    </ligand>
</feature>
<dbReference type="EC" id="1.3.-.-" evidence="9"/>
<dbReference type="Pfam" id="PF01180">
    <property type="entry name" value="DHO_dh"/>
    <property type="match status" value="1"/>
</dbReference>
<name>A0ABX9KI65_9FUSO</name>
<feature type="binding site" evidence="9">
    <location>
        <begin position="266"/>
        <end position="267"/>
    </location>
    <ligand>
        <name>FMN</name>
        <dbReference type="ChEBI" id="CHEBI:58210"/>
    </ligand>
</feature>
<evidence type="ECO:0000256" key="3">
    <source>
        <dbReference type="ARBA" id="ARBA00008008"/>
    </source>
</evidence>
<comment type="similarity">
    <text evidence="3 9">Belongs to the dihydroorotate dehydrogenase family. Type 1 subfamily.</text>
</comment>
<evidence type="ECO:0000256" key="6">
    <source>
        <dbReference type="ARBA" id="ARBA00022643"/>
    </source>
</evidence>
<dbReference type="PROSITE" id="PS51257">
    <property type="entry name" value="PROKAR_LIPOPROTEIN"/>
    <property type="match status" value="1"/>
</dbReference>
<evidence type="ECO:0000256" key="4">
    <source>
        <dbReference type="ARBA" id="ARBA00022490"/>
    </source>
</evidence>
<dbReference type="EMBL" id="QUAJ01000007">
    <property type="protein sequence ID" value="REI41855.1"/>
    <property type="molecule type" value="Genomic_DNA"/>
</dbReference>
<keyword evidence="7 9" id="KW-0665">Pyrimidine biosynthesis</keyword>
<keyword evidence="5 9" id="KW-0285">Flavoprotein</keyword>
<feature type="binding site" evidence="9">
    <location>
        <position position="46"/>
    </location>
    <ligand>
        <name>substrate</name>
    </ligand>
</feature>
<comment type="caution">
    <text evidence="11">The sequence shown here is derived from an EMBL/GenBank/DDBJ whole genome shotgun (WGS) entry which is preliminary data.</text>
</comment>
<reference evidence="11 12" key="1">
    <citation type="submission" date="2018-08" db="EMBL/GenBank/DDBJ databases">
        <title>Draft genome sequence of Psychrilyobacter sp. strain SD5 isolated from Black Sea water.</title>
        <authorList>
            <person name="Yadav S."/>
            <person name="Villanueva L."/>
            <person name="Damste J.S.S."/>
        </authorList>
    </citation>
    <scope>NUCLEOTIDE SEQUENCE [LARGE SCALE GENOMIC DNA]</scope>
    <source>
        <strain evidence="11 12">SD5</strain>
    </source>
</reference>
<evidence type="ECO:0000256" key="7">
    <source>
        <dbReference type="ARBA" id="ARBA00022975"/>
    </source>
</evidence>
<dbReference type="Proteomes" id="UP000263486">
    <property type="component" value="Unassembled WGS sequence"/>
</dbReference>
<evidence type="ECO:0000313" key="12">
    <source>
        <dbReference type="Proteomes" id="UP000263486"/>
    </source>
</evidence>
<dbReference type="InterPro" id="IPR024920">
    <property type="entry name" value="Dihydroorotate_DH_1"/>
</dbReference>
<gene>
    <name evidence="9" type="primary">pyrD</name>
    <name evidence="11" type="ORF">DYH56_05425</name>
</gene>
<feature type="binding site" evidence="9">
    <location>
        <begin position="244"/>
        <end position="245"/>
    </location>
    <ligand>
        <name>FMN</name>
        <dbReference type="ChEBI" id="CHEBI:58210"/>
    </ligand>
</feature>
<dbReference type="InterPro" id="IPR013785">
    <property type="entry name" value="Aldolase_TIM"/>
</dbReference>
<evidence type="ECO:0000256" key="9">
    <source>
        <dbReference type="HAMAP-Rule" id="MF_00224"/>
    </source>
</evidence>
<evidence type="ECO:0000256" key="5">
    <source>
        <dbReference type="ARBA" id="ARBA00022630"/>
    </source>
</evidence>
<dbReference type="GO" id="GO:0004589">
    <property type="term" value="F:dihydroorotate dehydrogenase (NAD+) activity"/>
    <property type="evidence" value="ECO:0007669"/>
    <property type="project" value="UniProtKB-EC"/>
</dbReference>